<sequence>MTEKKRFVFAERKRALQMAATCGLSVIEEQQELRGYQIYINRVCDRKVDSNVVKVFTGDENHIIQVAVIAISAAELQHPRPQIQTFLNVGTHFKSKPTPLGEILLTSPGELPFEMDMILVPDGDYDKWMKRAYVNINLRRTNCTGRSSLNLRPPNPASEEKFRSLYKIADTVKFEDAVINLVSLVQIALYLFKLLDKDYIDGLICDETTAALWTFYTKYDPI</sequence>
<name>A0A367J4A4_RHIST</name>
<dbReference type="OrthoDB" id="19806at2759"/>
<protein>
    <recommendedName>
        <fullName evidence="1">STB6-like N-terminal domain-containing protein</fullName>
    </recommendedName>
</protein>
<evidence type="ECO:0000259" key="1">
    <source>
        <dbReference type="Pfam" id="PF25995"/>
    </source>
</evidence>
<gene>
    <name evidence="2" type="ORF">CU098_000769</name>
</gene>
<dbReference type="EMBL" id="PJQM01004356">
    <property type="protein sequence ID" value="RCH84745.1"/>
    <property type="molecule type" value="Genomic_DNA"/>
</dbReference>
<proteinExistence type="predicted"/>
<organism evidence="2 3">
    <name type="scientific">Rhizopus stolonifer</name>
    <name type="common">Rhizopus nigricans</name>
    <dbReference type="NCBI Taxonomy" id="4846"/>
    <lineage>
        <taxon>Eukaryota</taxon>
        <taxon>Fungi</taxon>
        <taxon>Fungi incertae sedis</taxon>
        <taxon>Mucoromycota</taxon>
        <taxon>Mucoromycotina</taxon>
        <taxon>Mucoromycetes</taxon>
        <taxon>Mucorales</taxon>
        <taxon>Mucorineae</taxon>
        <taxon>Rhizopodaceae</taxon>
        <taxon>Rhizopus</taxon>
    </lineage>
</organism>
<keyword evidence="3" id="KW-1185">Reference proteome</keyword>
<feature type="non-terminal residue" evidence="2">
    <location>
        <position position="222"/>
    </location>
</feature>
<feature type="domain" description="STB6-like N-terminal" evidence="1">
    <location>
        <begin position="5"/>
        <end position="140"/>
    </location>
</feature>
<dbReference type="PANTHER" id="PTHR31011:SF2">
    <property type="entry name" value="PROTEIN STB2-RELATED"/>
    <property type="match status" value="1"/>
</dbReference>
<accession>A0A367J4A4</accession>
<dbReference type="Proteomes" id="UP000253551">
    <property type="component" value="Unassembled WGS sequence"/>
</dbReference>
<dbReference type="InterPro" id="IPR059025">
    <property type="entry name" value="STB6_N"/>
</dbReference>
<evidence type="ECO:0000313" key="2">
    <source>
        <dbReference type="EMBL" id="RCH84745.1"/>
    </source>
</evidence>
<dbReference type="Pfam" id="PF25995">
    <property type="entry name" value="STB6_N"/>
    <property type="match status" value="1"/>
</dbReference>
<dbReference type="STRING" id="4846.A0A367J4A4"/>
<evidence type="ECO:0000313" key="3">
    <source>
        <dbReference type="Proteomes" id="UP000253551"/>
    </source>
</evidence>
<dbReference type="GO" id="GO:0070822">
    <property type="term" value="C:Sin3-type complex"/>
    <property type="evidence" value="ECO:0007669"/>
    <property type="project" value="TreeGrafter"/>
</dbReference>
<comment type="caution">
    <text evidence="2">The sequence shown here is derived from an EMBL/GenBank/DDBJ whole genome shotgun (WGS) entry which is preliminary data.</text>
</comment>
<dbReference type="PANTHER" id="PTHR31011">
    <property type="entry name" value="PROTEIN STB2-RELATED"/>
    <property type="match status" value="1"/>
</dbReference>
<reference evidence="2 3" key="1">
    <citation type="journal article" date="2018" name="G3 (Bethesda)">
        <title>Phylogenetic and Phylogenomic Definition of Rhizopus Species.</title>
        <authorList>
            <person name="Gryganskyi A.P."/>
            <person name="Golan J."/>
            <person name="Dolatabadi S."/>
            <person name="Mondo S."/>
            <person name="Robb S."/>
            <person name="Idnurm A."/>
            <person name="Muszewska A."/>
            <person name="Steczkiewicz K."/>
            <person name="Masonjones S."/>
            <person name="Liao H.L."/>
            <person name="Gajdeczka M.T."/>
            <person name="Anike F."/>
            <person name="Vuek A."/>
            <person name="Anishchenko I.M."/>
            <person name="Voigt K."/>
            <person name="de Hoog G.S."/>
            <person name="Smith M.E."/>
            <person name="Heitman J."/>
            <person name="Vilgalys R."/>
            <person name="Stajich J.E."/>
        </authorList>
    </citation>
    <scope>NUCLEOTIDE SEQUENCE [LARGE SCALE GENOMIC DNA]</scope>
    <source>
        <strain evidence="2 3">LSU 92-RS-03</strain>
    </source>
</reference>
<dbReference type="InterPro" id="IPR038919">
    <property type="entry name" value="STB2/STB2"/>
</dbReference>
<dbReference type="AlphaFoldDB" id="A0A367J4A4"/>